<dbReference type="EMBL" id="NOVD01000019">
    <property type="protein sequence ID" value="PCK25143.1"/>
    <property type="molecule type" value="Genomic_DNA"/>
</dbReference>
<dbReference type="RefSeq" id="WP_099698137.1">
    <property type="nucleotide sequence ID" value="NZ_CP054207.1"/>
</dbReference>
<dbReference type="Gene3D" id="3.40.50.1820">
    <property type="entry name" value="alpha/beta hydrolase"/>
    <property type="match status" value="1"/>
</dbReference>
<accession>A0A2A5J6L0</accession>
<sequence length="439" mass="45657">MSTRKVVLAALKVTAVAVSALLPTSLLFTPMSNAEPVNDFYDAIPGDVGDPGSVIRTEPLALAGAVGGVPGVGTRILYSSTDTHGSKVAVSGSYLEPAAPWSGAGPRPTVVIGPGTQGQGDQCAPSRMFPTAGQLRLAEPGNPSNYGAGVDSVGVNYESAFAFAFLTQGVRVFVTDYIGLGTPGVHTYVNRAEEAHAMLDGARAARALARAGEDDPIALWGHSQGGGATAAATELAPEYAPELNLVGSYASAPPADLASVLRHIDGTGLMAAIGYTINGVLDRYPAAREPIESRLNDYGRSVLADVAGQCLIDSRTKYGKQSTASWTTDGRPLADVVESVPEIQQVIEEQRIGWRTPASPILVNGALNDDFIPYEQTQRLVQDWCARGAEATLFTDTLPAVNPGSGNNHLAPAVADFGVGLQYVLDRFNGKPIVGACNA</sequence>
<dbReference type="Gene3D" id="1.10.260.130">
    <property type="match status" value="1"/>
</dbReference>
<keyword evidence="1" id="KW-0732">Signal</keyword>
<dbReference type="PANTHER" id="PTHR34853">
    <property type="match status" value="1"/>
</dbReference>
<dbReference type="GO" id="GO:0016042">
    <property type="term" value="P:lipid catabolic process"/>
    <property type="evidence" value="ECO:0007669"/>
    <property type="project" value="InterPro"/>
</dbReference>
<evidence type="ECO:0000256" key="1">
    <source>
        <dbReference type="SAM" id="SignalP"/>
    </source>
</evidence>
<dbReference type="PIRSF" id="PIRSF029171">
    <property type="entry name" value="Esterase_LipA"/>
    <property type="match status" value="1"/>
</dbReference>
<name>A0A2A5J6L0_RHOSG</name>
<evidence type="ECO:0000313" key="2">
    <source>
        <dbReference type="EMBL" id="PCK25143.1"/>
    </source>
</evidence>
<dbReference type="GO" id="GO:0004806">
    <property type="term" value="F:triacylglycerol lipase activity"/>
    <property type="evidence" value="ECO:0007669"/>
    <property type="project" value="InterPro"/>
</dbReference>
<evidence type="ECO:0000313" key="3">
    <source>
        <dbReference type="Proteomes" id="UP000230886"/>
    </source>
</evidence>
<feature type="signal peptide" evidence="1">
    <location>
        <begin position="1"/>
        <end position="34"/>
    </location>
</feature>
<proteinExistence type="predicted"/>
<dbReference type="InterPro" id="IPR005152">
    <property type="entry name" value="Lipase_secreted"/>
</dbReference>
<gene>
    <name evidence="2" type="ORF">CHR55_22095</name>
</gene>
<dbReference type="Proteomes" id="UP000230886">
    <property type="component" value="Unassembled WGS sequence"/>
</dbReference>
<organism evidence="2 3">
    <name type="scientific">Rhodococcus qingshengii</name>
    <dbReference type="NCBI Taxonomy" id="334542"/>
    <lineage>
        <taxon>Bacteria</taxon>
        <taxon>Bacillati</taxon>
        <taxon>Actinomycetota</taxon>
        <taxon>Actinomycetes</taxon>
        <taxon>Mycobacteriales</taxon>
        <taxon>Nocardiaceae</taxon>
        <taxon>Rhodococcus</taxon>
        <taxon>Rhodococcus erythropolis group</taxon>
    </lineage>
</organism>
<reference evidence="2 3" key="1">
    <citation type="submission" date="2017-07" db="EMBL/GenBank/DDBJ databases">
        <title>Draft sequence of Rhodococcus enclensis 23b-28.</title>
        <authorList>
            <person name="Besaury L."/>
            <person name="Sancelme M."/>
            <person name="Amato P."/>
            <person name="Lallement A."/>
            <person name="Delort A.-M."/>
        </authorList>
    </citation>
    <scope>NUCLEOTIDE SEQUENCE [LARGE SCALE GENOMIC DNA]</scope>
    <source>
        <strain evidence="2 3">23b-28</strain>
    </source>
</reference>
<protein>
    <submittedName>
        <fullName evidence="2">Lipase</fullName>
    </submittedName>
</protein>
<dbReference type="SUPFAM" id="SSF53474">
    <property type="entry name" value="alpha/beta-Hydrolases"/>
    <property type="match status" value="1"/>
</dbReference>
<dbReference type="AlphaFoldDB" id="A0A2A5J6L0"/>
<comment type="caution">
    <text evidence="2">The sequence shown here is derived from an EMBL/GenBank/DDBJ whole genome shotgun (WGS) entry which is preliminary data.</text>
</comment>
<dbReference type="InterPro" id="IPR029058">
    <property type="entry name" value="AB_hydrolase_fold"/>
</dbReference>
<dbReference type="Pfam" id="PF03583">
    <property type="entry name" value="LIP"/>
    <property type="match status" value="1"/>
</dbReference>
<feature type="chain" id="PRO_5012743387" evidence="1">
    <location>
        <begin position="35"/>
        <end position="439"/>
    </location>
</feature>
<dbReference type="PANTHER" id="PTHR34853:SF1">
    <property type="entry name" value="LIPASE 5"/>
    <property type="match status" value="1"/>
</dbReference>